<dbReference type="Proteomes" id="UP000000305">
    <property type="component" value="Unassembled WGS sequence"/>
</dbReference>
<dbReference type="KEGG" id="dpx:DAPPUDRAFT_333148"/>
<dbReference type="AlphaFoldDB" id="E9HS08"/>
<dbReference type="InParanoid" id="E9HS08"/>
<protein>
    <submittedName>
        <fullName evidence="1">Uncharacterized protein</fullName>
    </submittedName>
</protein>
<keyword evidence="2" id="KW-1185">Reference proteome</keyword>
<accession>E9HS08</accession>
<sequence>MGVLLDPCYRPPSFSSGELLGVEYLYGENVSTLSLDVDKEIDEGIREEETFLTPAEAEDLDPELDIACGSFVISQQSDDDTACDVGMDLKSIPVWNLVEKRATFLLESSSLAFTRKDADTFIQLYQNLSDFDKKPLTFTKTLKPGQGRFSKSKNAPYVSRYAKIVQRYNEIRYRVMGCPQIVEKTGVALYQINETTLEFVVKG</sequence>
<dbReference type="EMBL" id="GL732743">
    <property type="protein sequence ID" value="EFX65480.1"/>
    <property type="molecule type" value="Genomic_DNA"/>
</dbReference>
<dbReference type="PhylomeDB" id="E9HS08"/>
<reference evidence="1 2" key="1">
    <citation type="journal article" date="2011" name="Science">
        <title>The ecoresponsive genome of Daphnia pulex.</title>
        <authorList>
            <person name="Colbourne J.K."/>
            <person name="Pfrender M.E."/>
            <person name="Gilbert D."/>
            <person name="Thomas W.K."/>
            <person name="Tucker A."/>
            <person name="Oakley T.H."/>
            <person name="Tokishita S."/>
            <person name="Aerts A."/>
            <person name="Arnold G.J."/>
            <person name="Basu M.K."/>
            <person name="Bauer D.J."/>
            <person name="Caceres C.E."/>
            <person name="Carmel L."/>
            <person name="Casola C."/>
            <person name="Choi J.H."/>
            <person name="Detter J.C."/>
            <person name="Dong Q."/>
            <person name="Dusheyko S."/>
            <person name="Eads B.D."/>
            <person name="Frohlich T."/>
            <person name="Geiler-Samerotte K.A."/>
            <person name="Gerlach D."/>
            <person name="Hatcher P."/>
            <person name="Jogdeo S."/>
            <person name="Krijgsveld J."/>
            <person name="Kriventseva E.V."/>
            <person name="Kultz D."/>
            <person name="Laforsch C."/>
            <person name="Lindquist E."/>
            <person name="Lopez J."/>
            <person name="Manak J.R."/>
            <person name="Muller J."/>
            <person name="Pangilinan J."/>
            <person name="Patwardhan R.P."/>
            <person name="Pitluck S."/>
            <person name="Pritham E.J."/>
            <person name="Rechtsteiner A."/>
            <person name="Rho M."/>
            <person name="Rogozin I.B."/>
            <person name="Sakarya O."/>
            <person name="Salamov A."/>
            <person name="Schaack S."/>
            <person name="Shapiro H."/>
            <person name="Shiga Y."/>
            <person name="Skalitzky C."/>
            <person name="Smith Z."/>
            <person name="Souvorov A."/>
            <person name="Sung W."/>
            <person name="Tang Z."/>
            <person name="Tsuchiya D."/>
            <person name="Tu H."/>
            <person name="Vos H."/>
            <person name="Wang M."/>
            <person name="Wolf Y.I."/>
            <person name="Yamagata H."/>
            <person name="Yamada T."/>
            <person name="Ye Y."/>
            <person name="Shaw J.R."/>
            <person name="Andrews J."/>
            <person name="Crease T.J."/>
            <person name="Tang H."/>
            <person name="Lucas S.M."/>
            <person name="Robertson H.M."/>
            <person name="Bork P."/>
            <person name="Koonin E.V."/>
            <person name="Zdobnov E.M."/>
            <person name="Grigoriev I.V."/>
            <person name="Lynch M."/>
            <person name="Boore J.L."/>
        </authorList>
    </citation>
    <scope>NUCLEOTIDE SEQUENCE [LARGE SCALE GENOMIC DNA]</scope>
</reference>
<organism evidence="1 2">
    <name type="scientific">Daphnia pulex</name>
    <name type="common">Water flea</name>
    <dbReference type="NCBI Taxonomy" id="6669"/>
    <lineage>
        <taxon>Eukaryota</taxon>
        <taxon>Metazoa</taxon>
        <taxon>Ecdysozoa</taxon>
        <taxon>Arthropoda</taxon>
        <taxon>Crustacea</taxon>
        <taxon>Branchiopoda</taxon>
        <taxon>Diplostraca</taxon>
        <taxon>Cladocera</taxon>
        <taxon>Anomopoda</taxon>
        <taxon>Daphniidae</taxon>
        <taxon>Daphnia</taxon>
    </lineage>
</organism>
<name>E9HS08_DAPPU</name>
<gene>
    <name evidence="1" type="ORF">DAPPUDRAFT_333148</name>
</gene>
<evidence type="ECO:0000313" key="2">
    <source>
        <dbReference type="Proteomes" id="UP000000305"/>
    </source>
</evidence>
<dbReference type="HOGENOM" id="CLU_1350112_0_0_1"/>
<proteinExistence type="predicted"/>
<evidence type="ECO:0000313" key="1">
    <source>
        <dbReference type="EMBL" id="EFX65480.1"/>
    </source>
</evidence>